<dbReference type="Proteomes" id="UP000261540">
    <property type="component" value="Unplaced"/>
</dbReference>
<evidence type="ECO:0000256" key="2">
    <source>
        <dbReference type="ARBA" id="ARBA00022475"/>
    </source>
</evidence>
<keyword evidence="3" id="KW-0812">Transmembrane</keyword>
<organism evidence="12 13">
    <name type="scientific">Paramormyrops kingsleyae</name>
    <dbReference type="NCBI Taxonomy" id="1676925"/>
    <lineage>
        <taxon>Eukaryota</taxon>
        <taxon>Metazoa</taxon>
        <taxon>Chordata</taxon>
        <taxon>Craniata</taxon>
        <taxon>Vertebrata</taxon>
        <taxon>Euteleostomi</taxon>
        <taxon>Actinopterygii</taxon>
        <taxon>Neopterygii</taxon>
        <taxon>Teleostei</taxon>
        <taxon>Osteoglossocephala</taxon>
        <taxon>Osteoglossomorpha</taxon>
        <taxon>Osteoglossiformes</taxon>
        <taxon>Mormyridae</taxon>
        <taxon>Paramormyrops</taxon>
    </lineage>
</organism>
<dbReference type="STRING" id="1676925.ENSPKIP00000012716"/>
<evidence type="ECO:0000256" key="1">
    <source>
        <dbReference type="ARBA" id="ARBA00004251"/>
    </source>
</evidence>
<dbReference type="Gene3D" id="2.60.40.2160">
    <property type="entry name" value="Interleukin-17 receptor A/B, fibronectin-III-like domain 1"/>
    <property type="match status" value="1"/>
</dbReference>
<protein>
    <submittedName>
        <fullName evidence="12">Interleukin 17 receptor A</fullName>
    </submittedName>
</protein>
<evidence type="ECO:0000313" key="13">
    <source>
        <dbReference type="Proteomes" id="UP000261540"/>
    </source>
</evidence>
<dbReference type="Ensembl" id="ENSPKIT00000037118.1">
    <property type="protein sequence ID" value="ENSPKIP00000012716.1"/>
    <property type="gene ID" value="ENSPKIG00000000428.1"/>
</dbReference>
<keyword evidence="5" id="KW-1133">Transmembrane helix</keyword>
<dbReference type="InterPro" id="IPR043046">
    <property type="entry name" value="IL17RA/B_FnIII-like_2_sf"/>
</dbReference>
<dbReference type="GeneTree" id="ENSGT00940000159018"/>
<evidence type="ECO:0000256" key="5">
    <source>
        <dbReference type="ARBA" id="ARBA00022989"/>
    </source>
</evidence>
<dbReference type="FunFam" id="3.40.50.11530:FF:000002">
    <property type="entry name" value="Interleukin 17 receptor A"/>
    <property type="match status" value="1"/>
</dbReference>
<keyword evidence="6" id="KW-0472">Membrane</keyword>
<evidence type="ECO:0000256" key="9">
    <source>
        <dbReference type="SAM" id="MobiDB-lite"/>
    </source>
</evidence>
<dbReference type="InterPro" id="IPR013568">
    <property type="entry name" value="SEFIR_dom"/>
</dbReference>
<dbReference type="PANTHER" id="PTHR15583:SF13">
    <property type="entry name" value="INTERLEUKIN-17 RECEPTOR A"/>
    <property type="match status" value="1"/>
</dbReference>
<dbReference type="GO" id="GO:0030368">
    <property type="term" value="F:interleukin-17 receptor activity"/>
    <property type="evidence" value="ECO:0007669"/>
    <property type="project" value="InterPro"/>
</dbReference>
<evidence type="ECO:0000256" key="3">
    <source>
        <dbReference type="ARBA" id="ARBA00022692"/>
    </source>
</evidence>
<dbReference type="InterPro" id="IPR038683">
    <property type="entry name" value="IL17RA/B_FnIII-like_1_sf"/>
</dbReference>
<dbReference type="InterPro" id="IPR039465">
    <property type="entry name" value="IL-17_rcpt-like"/>
</dbReference>
<accession>A0A3B3R4W5</accession>
<keyword evidence="4 10" id="KW-0732">Signal</keyword>
<proteinExistence type="predicted"/>
<keyword evidence="8" id="KW-0325">Glycoprotein</keyword>
<dbReference type="PROSITE" id="PS51534">
    <property type="entry name" value="SEFIR"/>
    <property type="match status" value="1"/>
</dbReference>
<keyword evidence="2" id="KW-1003">Cell membrane</keyword>
<reference evidence="12" key="1">
    <citation type="submission" date="2025-08" db="UniProtKB">
        <authorList>
            <consortium name="Ensembl"/>
        </authorList>
    </citation>
    <scope>IDENTIFICATION</scope>
</reference>
<dbReference type="GO" id="GO:0005886">
    <property type="term" value="C:plasma membrane"/>
    <property type="evidence" value="ECO:0007669"/>
    <property type="project" value="UniProtKB-SubCell"/>
</dbReference>
<feature type="chain" id="PRO_5017188300" evidence="10">
    <location>
        <begin position="21"/>
        <end position="786"/>
    </location>
</feature>
<evidence type="ECO:0000256" key="10">
    <source>
        <dbReference type="SAM" id="SignalP"/>
    </source>
</evidence>
<dbReference type="KEGG" id="pki:111847013"/>
<name>A0A3B3R4W5_9TELE</name>
<evidence type="ECO:0000259" key="11">
    <source>
        <dbReference type="PROSITE" id="PS51534"/>
    </source>
</evidence>
<dbReference type="Pfam" id="PF08357">
    <property type="entry name" value="SEFIR"/>
    <property type="match status" value="1"/>
</dbReference>
<feature type="region of interest" description="Disordered" evidence="9">
    <location>
        <begin position="669"/>
        <end position="694"/>
    </location>
</feature>
<feature type="domain" description="SEFIR" evidence="11">
    <location>
        <begin position="343"/>
        <end position="501"/>
    </location>
</feature>
<dbReference type="Gene3D" id="3.40.50.11530">
    <property type="match status" value="1"/>
</dbReference>
<feature type="region of interest" description="Disordered" evidence="9">
    <location>
        <begin position="728"/>
        <end position="786"/>
    </location>
</feature>
<keyword evidence="7" id="KW-0675">Receptor</keyword>
<dbReference type="OrthoDB" id="5915222at2759"/>
<reference evidence="12" key="2">
    <citation type="submission" date="2025-09" db="UniProtKB">
        <authorList>
            <consortium name="Ensembl"/>
        </authorList>
    </citation>
    <scope>IDENTIFICATION</scope>
</reference>
<dbReference type="PANTHER" id="PTHR15583">
    <property type="entry name" value="INTERLEUKIN-17 RECEPTOR"/>
    <property type="match status" value="1"/>
</dbReference>
<dbReference type="Gene3D" id="2.60.40.2150">
    <property type="entry name" value="Interleukin-17 receptor A/B, fibronectin-III-like domain 2"/>
    <property type="match status" value="1"/>
</dbReference>
<evidence type="ECO:0000256" key="7">
    <source>
        <dbReference type="ARBA" id="ARBA00023170"/>
    </source>
</evidence>
<feature type="compositionally biased region" description="Polar residues" evidence="9">
    <location>
        <begin position="760"/>
        <end position="778"/>
    </location>
</feature>
<dbReference type="Pfam" id="PF16556">
    <property type="entry name" value="IL17R_fnIII_D1"/>
    <property type="match status" value="1"/>
</dbReference>
<feature type="signal peptide" evidence="10">
    <location>
        <begin position="1"/>
        <end position="20"/>
    </location>
</feature>
<keyword evidence="13" id="KW-1185">Reference proteome</keyword>
<sequence length="786" mass="88633">MILLLYISVLLSACPDLLPGLRVLNTLNCTQAGLRCEADIDYCHRNGWKRKQRMTPTAPQDLECTVAVRQDGNGDLVPVVVVRWRTQLDGSMKHLRGAEVKMLKVSTNRNLCVRYNFLDEITPANKQWLFSLDGVVVEPDEEYYVVVSNLPRPSIGQGSNIYKNIVIPGCQDGMMLETKACLESGTSWKPNIKLMMALVNGSSTIMVNFSRWEYAERYRVFVKCNITHWDFLQGNDTRLKVLFDSKKFPALCCVFRVSIQPLFPGCKNNCIRPQKEFDVCSARTDPTAPPCVEHHKLLAFGTVVVSIICVMALIVCLYCKKHHGDPSKTDNDAKEPKQTTESPRKVLIIYSLDHPLYKDVVLKLCAFLKVKCGTEVVLDLLDSTQLGVMGRLQWLECQMERTGTAPNKVLVLVLCSRGVQAKWRAMCGGPQVTLREDSHSPMGDMLTPAFSLIMPDLLRSASLGKYVVAYFEGICDEKDVPSPFRLTVKYKLMNHFEELYLRILGKEKLEPWMINHVEGIRGKDYHQCPSGEALKGAIEAFQTYQLENTDWFKKECMENEEEQHPLLEDRYDTYSLRCIPKFREDPCCDHEMEVAEDHQETISSTVVMCCRESRPSVNERYSAVDTGLCQMYLSAGGDTSISINSAIYSSVFRRQLCCTSEQAGHEQLTSAEHSSCLQEEPRGDGDTMGTEEESLLSLRDLSLKGSEPLHPLQPLQPSEPQVLCEAGISYKPEKEEKNPQNLEEQGEKRPYSGSDLGYISRSSLQSENLQSSTTTLSVYTEDDATT</sequence>
<evidence type="ECO:0000256" key="8">
    <source>
        <dbReference type="ARBA" id="ARBA00023180"/>
    </source>
</evidence>
<evidence type="ECO:0000256" key="4">
    <source>
        <dbReference type="ARBA" id="ARBA00022729"/>
    </source>
</evidence>
<comment type="subcellular location">
    <subcellularLocation>
        <location evidence="1">Cell membrane</location>
        <topology evidence="1">Single-pass type I membrane protein</topology>
    </subcellularLocation>
</comment>
<dbReference type="AlphaFoldDB" id="A0A3B3R4W5"/>
<dbReference type="InterPro" id="IPR032356">
    <property type="entry name" value="IL17R_A/B_N"/>
</dbReference>
<evidence type="ECO:0000256" key="6">
    <source>
        <dbReference type="ARBA" id="ARBA00023136"/>
    </source>
</evidence>
<dbReference type="CTD" id="561494"/>
<evidence type="ECO:0000313" key="12">
    <source>
        <dbReference type="Ensembl" id="ENSPKIP00000012716.1"/>
    </source>
</evidence>